<keyword evidence="11" id="KW-1185">Reference proteome</keyword>
<evidence type="ECO:0000256" key="6">
    <source>
        <dbReference type="ARBA" id="ARBA00023180"/>
    </source>
</evidence>
<keyword evidence="7" id="KW-0326">Glycosidase</keyword>
<dbReference type="SUPFAM" id="SSF51445">
    <property type="entry name" value="(Trans)glycosidases"/>
    <property type="match status" value="1"/>
</dbReference>
<dbReference type="GO" id="GO:0005975">
    <property type="term" value="P:carbohydrate metabolic process"/>
    <property type="evidence" value="ECO:0007669"/>
    <property type="project" value="InterPro"/>
</dbReference>
<evidence type="ECO:0000256" key="7">
    <source>
        <dbReference type="ARBA" id="ARBA00023295"/>
    </source>
</evidence>
<evidence type="ECO:0000256" key="5">
    <source>
        <dbReference type="ARBA" id="ARBA00022801"/>
    </source>
</evidence>
<reference evidence="10" key="1">
    <citation type="journal article" date="2023" name="Mol. Phylogenet. Evol.">
        <title>Genome-scale phylogeny and comparative genomics of the fungal order Sordariales.</title>
        <authorList>
            <person name="Hensen N."/>
            <person name="Bonometti L."/>
            <person name="Westerberg I."/>
            <person name="Brannstrom I.O."/>
            <person name="Guillou S."/>
            <person name="Cros-Aarteil S."/>
            <person name="Calhoun S."/>
            <person name="Haridas S."/>
            <person name="Kuo A."/>
            <person name="Mondo S."/>
            <person name="Pangilinan J."/>
            <person name="Riley R."/>
            <person name="LaButti K."/>
            <person name="Andreopoulos B."/>
            <person name="Lipzen A."/>
            <person name="Chen C."/>
            <person name="Yan M."/>
            <person name="Daum C."/>
            <person name="Ng V."/>
            <person name="Clum A."/>
            <person name="Steindorff A."/>
            <person name="Ohm R.A."/>
            <person name="Martin F."/>
            <person name="Silar P."/>
            <person name="Natvig D.O."/>
            <person name="Lalanne C."/>
            <person name="Gautier V."/>
            <person name="Ament-Velasquez S.L."/>
            <person name="Kruys A."/>
            <person name="Hutchinson M.I."/>
            <person name="Powell A.J."/>
            <person name="Barry K."/>
            <person name="Miller A.N."/>
            <person name="Grigoriev I.V."/>
            <person name="Debuchy R."/>
            <person name="Gladieux P."/>
            <person name="Hiltunen Thoren M."/>
            <person name="Johannesson H."/>
        </authorList>
    </citation>
    <scope>NUCLEOTIDE SEQUENCE</scope>
    <source>
        <strain evidence="10">FGSC 1904</strain>
    </source>
</reference>
<sequence>MRLHSVLSAVSVAASLGHAETLKPQKLLQDIVTFDNSSLFINGERLMIFSGEVHPFRLPVPSLWLDIFQKIKALGLNTVSFYLDWALLEGEPGVFRGEGIFDYSTFFEAAQEAGIYLIARPGPYINAEASGGGFPGWLQRIKGHLRTADPAYLASTDNYIAHIDKLIAEYQITNDGPIILYQPENEYTGAVAGVKFPDPDYMQYVIDQARNAGIVLPMMSNDASWKGGHNLPGSGKGEVDIYGHDGYPLGFDCKNPTTWPAGNLITQYRAQHLNFSASTPYTVPEFQGGSFDPWGGYGFDQCGQLINHEQVRVFYKNMFASGVTIFNLYMIFGGTNWGNLGHPGGYTSYDYAAAIAEDRTVSREKYSELKLEANFLKVSPGYLTATPAISNKTGVYSPNNDITVTALVNYAPEGGSFYVVRHTDYQTLASTPYTLSLPTSAGSLSIPMLGGSLTLGRRDSKFAVTDYPVGDHKLIYSTAEIFTWQKINDRTVLVVYGGEGETHELAIADEVKWMSTGPPVQVKTVNKDVKKPFTIVQWKTSSKRRIFKAGNLHVYIIDRNSAYNYWAPQIDDTSSSLIVNGGYLLRSASVDGTSLSLQADFNTTTTLELIGIAREISTVEVNGETIKHTVDTEGNYIVKVDYKVQPLILPNLSTAKWSYTDSLPEIRTSYDDSAWRTANLKSTNNTYVGPLKTPVSLYASDYGFHTGALLFRGHFTATGAESKLYISTIGGSAFGSSVWLNSSFVGSWPGSGPFSDHNDTYSLPSPLVAGKHYVLTVLIDNMGLDEDWTVGDDTMKLPRGILDYSLLTSRNTTLPKSAITWKLTGNLGGEQYRDKARGPLNEGGLYIERQGYHLPSPPASVFTTRKSLTPFTGLSSPGVAFYATSFELDLPSSEYDIPLRFVFDNSTSFEPEREYRAWLYVNGFQYGRYVSHIGPQTSFPVPEGILDYNGENWVGLVVWATGRKGTRVPGLKLVAGVPVRTGREEVEVVDAGEWEKRVGAY</sequence>
<dbReference type="Gene3D" id="3.20.20.80">
    <property type="entry name" value="Glycosidases"/>
    <property type="match status" value="1"/>
</dbReference>
<comment type="similarity">
    <text evidence="2 8">Belongs to the glycosyl hydrolase 35 family.</text>
</comment>
<dbReference type="FunFam" id="3.20.20.80:FF:000040">
    <property type="entry name" value="Beta-galactosidase A"/>
    <property type="match status" value="1"/>
</dbReference>
<evidence type="ECO:0000313" key="10">
    <source>
        <dbReference type="EMBL" id="KAK3395537.1"/>
    </source>
</evidence>
<name>A0AAE0P976_SORBR</name>
<evidence type="ECO:0000259" key="9">
    <source>
        <dbReference type="SMART" id="SM01029"/>
    </source>
</evidence>
<dbReference type="Pfam" id="PF01301">
    <property type="entry name" value="Glyco_hydro_35"/>
    <property type="match status" value="1"/>
</dbReference>
<evidence type="ECO:0000256" key="3">
    <source>
        <dbReference type="ARBA" id="ARBA00012756"/>
    </source>
</evidence>
<gene>
    <name evidence="10" type="ORF">B0T20DRAFT_37427</name>
</gene>
<evidence type="ECO:0000256" key="1">
    <source>
        <dbReference type="ARBA" id="ARBA00001412"/>
    </source>
</evidence>
<dbReference type="PANTHER" id="PTHR23421">
    <property type="entry name" value="BETA-GALACTOSIDASE RELATED"/>
    <property type="match status" value="1"/>
</dbReference>
<dbReference type="InterPro" id="IPR017853">
    <property type="entry name" value="GH"/>
</dbReference>
<dbReference type="InterPro" id="IPR001944">
    <property type="entry name" value="Glycoside_Hdrlase_35"/>
</dbReference>
<dbReference type="FunFam" id="2.60.120.260:FF:000065">
    <property type="entry name" value="Beta-galactosidase A"/>
    <property type="match status" value="1"/>
</dbReference>
<dbReference type="InterPro" id="IPR018954">
    <property type="entry name" value="Betagal_dom2"/>
</dbReference>
<dbReference type="FunFam" id="2.102.20.10:FF:000001">
    <property type="entry name" value="Beta-galactosidase A"/>
    <property type="match status" value="1"/>
</dbReference>
<dbReference type="SMART" id="SM01029">
    <property type="entry name" value="BetaGal_dom2"/>
    <property type="match status" value="1"/>
</dbReference>
<reference evidence="10" key="2">
    <citation type="submission" date="2023-07" db="EMBL/GenBank/DDBJ databases">
        <authorList>
            <consortium name="Lawrence Berkeley National Laboratory"/>
            <person name="Haridas S."/>
            <person name="Hensen N."/>
            <person name="Bonometti L."/>
            <person name="Westerberg I."/>
            <person name="Brannstrom I.O."/>
            <person name="Guillou S."/>
            <person name="Cros-Aarteil S."/>
            <person name="Calhoun S."/>
            <person name="Kuo A."/>
            <person name="Mondo S."/>
            <person name="Pangilinan J."/>
            <person name="Riley R."/>
            <person name="LaButti K."/>
            <person name="Andreopoulos B."/>
            <person name="Lipzen A."/>
            <person name="Chen C."/>
            <person name="Yanf M."/>
            <person name="Daum C."/>
            <person name="Ng V."/>
            <person name="Clum A."/>
            <person name="Steindorff A."/>
            <person name="Ohm R."/>
            <person name="Martin F."/>
            <person name="Silar P."/>
            <person name="Natvig D."/>
            <person name="Lalanne C."/>
            <person name="Gautier V."/>
            <person name="Ament-velasquez S.L."/>
            <person name="Kruys A."/>
            <person name="Hutchinson M.I."/>
            <person name="Powell A.J."/>
            <person name="Barry K."/>
            <person name="Miller A.N."/>
            <person name="Grigoriev I.V."/>
            <person name="Debuchy R."/>
            <person name="Gladieux P."/>
            <person name="Thoren M.H."/>
            <person name="Johannesson H."/>
        </authorList>
    </citation>
    <scope>NUCLEOTIDE SEQUENCE</scope>
    <source>
        <strain evidence="10">FGSC 1904</strain>
    </source>
</reference>
<dbReference type="InterPro" id="IPR025300">
    <property type="entry name" value="BetaGal_jelly_roll_dom"/>
</dbReference>
<dbReference type="SUPFAM" id="SSF117100">
    <property type="entry name" value="Beta-galactosidase LacA, domain 3"/>
    <property type="match status" value="1"/>
</dbReference>
<feature type="domain" description="Beta-galactosidase" evidence="9">
    <location>
        <begin position="382"/>
        <end position="565"/>
    </location>
</feature>
<dbReference type="EMBL" id="JAUTDP010000010">
    <property type="protein sequence ID" value="KAK3395537.1"/>
    <property type="molecule type" value="Genomic_DNA"/>
</dbReference>
<dbReference type="AlphaFoldDB" id="A0AAE0P976"/>
<dbReference type="EC" id="3.2.1.23" evidence="3"/>
<dbReference type="Pfam" id="PF13364">
    <property type="entry name" value="BetaGal_ABD2"/>
    <property type="match status" value="2"/>
</dbReference>
<dbReference type="GO" id="GO:0004565">
    <property type="term" value="F:beta-galactosidase activity"/>
    <property type="evidence" value="ECO:0007669"/>
    <property type="project" value="UniProtKB-EC"/>
</dbReference>
<organism evidence="10 11">
    <name type="scientific">Sordaria brevicollis</name>
    <dbReference type="NCBI Taxonomy" id="83679"/>
    <lineage>
        <taxon>Eukaryota</taxon>
        <taxon>Fungi</taxon>
        <taxon>Dikarya</taxon>
        <taxon>Ascomycota</taxon>
        <taxon>Pezizomycotina</taxon>
        <taxon>Sordariomycetes</taxon>
        <taxon>Sordariomycetidae</taxon>
        <taxon>Sordariales</taxon>
        <taxon>Sordariaceae</taxon>
        <taxon>Sordaria</taxon>
    </lineage>
</organism>
<dbReference type="InterPro" id="IPR025972">
    <property type="entry name" value="BetaGal_dom3"/>
</dbReference>
<evidence type="ECO:0000256" key="8">
    <source>
        <dbReference type="RuleBase" id="RU003679"/>
    </source>
</evidence>
<dbReference type="InterPro" id="IPR008979">
    <property type="entry name" value="Galactose-bd-like_sf"/>
</dbReference>
<dbReference type="Proteomes" id="UP001281003">
    <property type="component" value="Unassembled WGS sequence"/>
</dbReference>
<proteinExistence type="inferred from homology"/>
<keyword evidence="4" id="KW-0732">Signal</keyword>
<dbReference type="SUPFAM" id="SSF49785">
    <property type="entry name" value="Galactose-binding domain-like"/>
    <property type="match status" value="2"/>
</dbReference>
<dbReference type="InterPro" id="IPR036833">
    <property type="entry name" value="BetaGal_dom3_sf"/>
</dbReference>
<dbReference type="InterPro" id="IPR037110">
    <property type="entry name" value="Betagal_dom2_sf"/>
</dbReference>
<dbReference type="Pfam" id="PF13363">
    <property type="entry name" value="BetaGal_dom3"/>
    <property type="match status" value="1"/>
</dbReference>
<protein>
    <recommendedName>
        <fullName evidence="3">beta-galactosidase</fullName>
        <ecNumber evidence="3">3.2.1.23</ecNumber>
    </recommendedName>
</protein>
<dbReference type="Gene3D" id="2.102.20.10">
    <property type="entry name" value="Beta-galactosidase, domain 2"/>
    <property type="match status" value="1"/>
</dbReference>
<accession>A0AAE0P976</accession>
<dbReference type="Pfam" id="PF10435">
    <property type="entry name" value="BetaGal_dom2"/>
    <property type="match status" value="1"/>
</dbReference>
<dbReference type="InterPro" id="IPR031330">
    <property type="entry name" value="Gly_Hdrlase_35_cat"/>
</dbReference>
<evidence type="ECO:0000256" key="2">
    <source>
        <dbReference type="ARBA" id="ARBA00009809"/>
    </source>
</evidence>
<dbReference type="SUPFAM" id="SSF51011">
    <property type="entry name" value="Glycosyl hydrolase domain"/>
    <property type="match status" value="1"/>
</dbReference>
<evidence type="ECO:0000313" key="11">
    <source>
        <dbReference type="Proteomes" id="UP001281003"/>
    </source>
</evidence>
<keyword evidence="6" id="KW-0325">Glycoprotein</keyword>
<keyword evidence="5" id="KW-0378">Hydrolase</keyword>
<dbReference type="Gene3D" id="2.60.120.260">
    <property type="entry name" value="Galactose-binding domain-like"/>
    <property type="match status" value="2"/>
</dbReference>
<comment type="catalytic activity">
    <reaction evidence="1">
        <text>Hydrolysis of terminal non-reducing beta-D-galactose residues in beta-D-galactosides.</text>
        <dbReference type="EC" id="3.2.1.23"/>
    </reaction>
</comment>
<dbReference type="PRINTS" id="PR00742">
    <property type="entry name" value="GLHYDRLASE35"/>
</dbReference>
<evidence type="ECO:0000256" key="4">
    <source>
        <dbReference type="ARBA" id="ARBA00022729"/>
    </source>
</evidence>
<comment type="caution">
    <text evidence="10">The sequence shown here is derived from an EMBL/GenBank/DDBJ whole genome shotgun (WGS) entry which is preliminary data.</text>
</comment>